<evidence type="ECO:0000256" key="2">
    <source>
        <dbReference type="ARBA" id="ARBA00022723"/>
    </source>
</evidence>
<keyword evidence="9" id="KW-1185">Reference proteome</keyword>
<feature type="region of interest" description="Disordered" evidence="6">
    <location>
        <begin position="327"/>
        <end position="360"/>
    </location>
</feature>
<feature type="region of interest" description="Disordered" evidence="6">
    <location>
        <begin position="475"/>
        <end position="557"/>
    </location>
</feature>
<feature type="compositionally biased region" description="Pro residues" evidence="6">
    <location>
        <begin position="510"/>
        <end position="532"/>
    </location>
</feature>
<evidence type="ECO:0000313" key="9">
    <source>
        <dbReference type="Proteomes" id="UP001164746"/>
    </source>
</evidence>
<organism evidence="8 9">
    <name type="scientific">Mya arenaria</name>
    <name type="common">Soft-shell clam</name>
    <dbReference type="NCBI Taxonomy" id="6604"/>
    <lineage>
        <taxon>Eukaryota</taxon>
        <taxon>Metazoa</taxon>
        <taxon>Spiralia</taxon>
        <taxon>Lophotrochozoa</taxon>
        <taxon>Mollusca</taxon>
        <taxon>Bivalvia</taxon>
        <taxon>Autobranchia</taxon>
        <taxon>Heteroconchia</taxon>
        <taxon>Euheterodonta</taxon>
        <taxon>Imparidentia</taxon>
        <taxon>Neoheterodontei</taxon>
        <taxon>Myida</taxon>
        <taxon>Myoidea</taxon>
        <taxon>Myidae</taxon>
        <taxon>Mya</taxon>
    </lineage>
</organism>
<protein>
    <submittedName>
        <fullName evidence="8">ZCHC8-like protein</fullName>
    </submittedName>
</protein>
<evidence type="ECO:0000313" key="8">
    <source>
        <dbReference type="EMBL" id="WAR03845.1"/>
    </source>
</evidence>
<dbReference type="Proteomes" id="UP001164746">
    <property type="component" value="Chromosome 4"/>
</dbReference>
<feature type="domain" description="PSP proline-rich" evidence="7">
    <location>
        <begin position="356"/>
        <end position="407"/>
    </location>
</feature>
<evidence type="ECO:0000256" key="4">
    <source>
        <dbReference type="ARBA" id="ARBA00022833"/>
    </source>
</evidence>
<reference evidence="8" key="1">
    <citation type="submission" date="2022-11" db="EMBL/GenBank/DDBJ databases">
        <title>Centuries of genome instability and evolution in soft-shell clam transmissible cancer (bioRxiv).</title>
        <authorList>
            <person name="Hart S.F.M."/>
            <person name="Yonemitsu M.A."/>
            <person name="Giersch R.M."/>
            <person name="Beal B.F."/>
            <person name="Arriagada G."/>
            <person name="Davis B.W."/>
            <person name="Ostrander E.A."/>
            <person name="Goff S.P."/>
            <person name="Metzger M.J."/>
        </authorList>
    </citation>
    <scope>NUCLEOTIDE SEQUENCE</scope>
    <source>
        <strain evidence="8">MELC-2E11</strain>
        <tissue evidence="8">Siphon/mantle</tissue>
    </source>
</reference>
<feature type="region of interest" description="Disordered" evidence="6">
    <location>
        <begin position="143"/>
        <end position="172"/>
    </location>
</feature>
<dbReference type="EMBL" id="CP111015">
    <property type="protein sequence ID" value="WAR03845.1"/>
    <property type="molecule type" value="Genomic_DNA"/>
</dbReference>
<evidence type="ECO:0000256" key="5">
    <source>
        <dbReference type="ARBA" id="ARBA00023242"/>
    </source>
</evidence>
<dbReference type="PANTHER" id="PTHR13316:SF0">
    <property type="entry name" value="ZINC FINGER CCHC DOMAIN-CONTAINING PROTEIN 8"/>
    <property type="match status" value="1"/>
</dbReference>
<keyword evidence="2" id="KW-0479">Metal-binding</keyword>
<feature type="compositionally biased region" description="Basic and acidic residues" evidence="6">
    <location>
        <begin position="346"/>
        <end position="356"/>
    </location>
</feature>
<name>A0ABY7E1H5_MYAAR</name>
<proteinExistence type="predicted"/>
<dbReference type="InterPro" id="IPR052115">
    <property type="entry name" value="NEXT_complex_subunit_ZCCHC8"/>
</dbReference>
<feature type="compositionally biased region" description="Polar residues" evidence="6">
    <location>
        <begin position="537"/>
        <end position="557"/>
    </location>
</feature>
<keyword evidence="4" id="KW-0862">Zinc</keyword>
<feature type="region of interest" description="Disordered" evidence="6">
    <location>
        <begin position="37"/>
        <end position="108"/>
    </location>
</feature>
<dbReference type="Pfam" id="PF04046">
    <property type="entry name" value="PSP"/>
    <property type="match status" value="1"/>
</dbReference>
<feature type="compositionally biased region" description="Polar residues" evidence="6">
    <location>
        <begin position="146"/>
        <end position="156"/>
    </location>
</feature>
<evidence type="ECO:0000256" key="6">
    <source>
        <dbReference type="SAM" id="MobiDB-lite"/>
    </source>
</evidence>
<dbReference type="SMART" id="SM00581">
    <property type="entry name" value="PSP"/>
    <property type="match status" value="1"/>
</dbReference>
<evidence type="ECO:0000256" key="1">
    <source>
        <dbReference type="ARBA" id="ARBA00004123"/>
    </source>
</evidence>
<feature type="compositionally biased region" description="Polar residues" evidence="6">
    <location>
        <begin position="330"/>
        <end position="339"/>
    </location>
</feature>
<evidence type="ECO:0000256" key="3">
    <source>
        <dbReference type="ARBA" id="ARBA00022771"/>
    </source>
</evidence>
<feature type="compositionally biased region" description="Polar residues" evidence="6">
    <location>
        <begin position="79"/>
        <end position="89"/>
    </location>
</feature>
<dbReference type="PANTHER" id="PTHR13316">
    <property type="entry name" value="ZINC FINGER, CCHC DOMAIN CONTAINING 8"/>
    <property type="match status" value="1"/>
</dbReference>
<dbReference type="InterPro" id="IPR006568">
    <property type="entry name" value="PSP_pro-rich"/>
</dbReference>
<keyword evidence="5" id="KW-0539">Nucleus</keyword>
<comment type="subcellular location">
    <subcellularLocation>
        <location evidence="1">Nucleus</location>
    </subcellularLocation>
</comment>
<evidence type="ECO:0000259" key="7">
    <source>
        <dbReference type="SMART" id="SM00581"/>
    </source>
</evidence>
<sequence>MADDMLFGDIALFDEFEKEREPSGSFLIYENEEGTVTNDSRFVFQENSESSSDSEDEQKQKVEENSVAYAVGKIKKQSAKSAPTNGNKASSDGESSEEDDATPVVNEDRLSHAANYKLNFEKDEQKQKVEENSVAYAVGKIKKQSAKSAPTNGNKASSDGESSEEDDATPVVNEDRLSHAANYKLNFERNKFKRFCNILDSTRKYRSQVEEYIHGLLEKEQQEQDLTLPRLALRSTVPSCAEINDKIPVDKRTDKMFQAHKIIGCCHFYGSYMLDALGWPLVEFNPSLTDSWDIPTQKPKCWNCDGDHMMTECKEPRDQRKISENRKQFMASSREQQPSGPKGGRYHVDASQDPRFSKFKPGTISEELRSALGYDEDQLPLYIYRMRALGYPPGWMEDAKGTPGLAMFDEHGNDPDESPESGTLDVEKIIEYPGFTTPMPDHVADESEFYCLPQLQPHQLKATLQANTRALAESMKRVNEEEEDQRAKRVKLNSSDMDLDDEESNLMIDPPLPAETPPRRPPPPNSTPPPTPDENTRTSLLSRESSVAPSDGRSGSPTLEELEQQYQALQHTLLEGEDSQTGDSGEEGTGVGDDTANAIELDSADDIDPAGTSICPIEITNDSVDSCPDDFEFVKPKLVKCSSTTSIQTFGELGSGSPRGSAPGTPCFRSIILQASHVSTCTWSRFSPSIVNMYRVTTTTIMYIRYCIPNNDDICWSHVAVIRYPALLHYPLMRY</sequence>
<gene>
    <name evidence="8" type="ORF">MAR_010403</name>
</gene>
<accession>A0ABY7E1H5</accession>
<keyword evidence="3" id="KW-0863">Zinc-finger</keyword>